<sequence>MRGKVDFTRILDLIFNPTPVNDAMGEVFILSFFHQCWPSRGSSMPNPNGQTNLRSAPISKGAYALHSLPTPLVTTKRRSQERKEGLEPSTSALARLCSTIKLFPPATVVAKHY</sequence>
<evidence type="ECO:0000313" key="1">
    <source>
        <dbReference type="EMBL" id="QOC70570.1"/>
    </source>
</evidence>
<protein>
    <submittedName>
        <fullName evidence="1">Uncharacterized protein</fullName>
    </submittedName>
</protein>
<gene>
    <name evidence="1" type="primary">ORF23</name>
</gene>
<keyword evidence="1" id="KW-0496">Mitochondrion</keyword>
<reference evidence="1" key="1">
    <citation type="journal article" date="2020" name="Plants (Basel)">
        <title>Mitochondrial Genome of Fagus sylvatica L. as a Source for Taxonomic Marker Development in the Fagales.</title>
        <authorList>
            <person name="Mader M."/>
            <person name="Schroeder H."/>
            <person name="Schott T."/>
            <person name="Schoening-Stierand K."/>
            <person name="Leite Montalvao A.P."/>
            <person name="Liesebach H."/>
            <person name="Liesebach M."/>
            <person name="Fussi B."/>
            <person name="Kersten B."/>
        </authorList>
    </citation>
    <scope>NUCLEOTIDE SEQUENCE</scope>
    <source>
        <strain evidence="1">FASYL_29_1</strain>
    </source>
</reference>
<dbReference type="AlphaFoldDB" id="A0A7L7TB33"/>
<name>A0A7L7TB33_FAGSY</name>
<dbReference type="EMBL" id="MT446430">
    <property type="protein sequence ID" value="QOC70570.1"/>
    <property type="molecule type" value="Genomic_DNA"/>
</dbReference>
<organism evidence="1">
    <name type="scientific">Fagus sylvatica</name>
    <name type="common">Beechnut</name>
    <dbReference type="NCBI Taxonomy" id="28930"/>
    <lineage>
        <taxon>Eukaryota</taxon>
        <taxon>Viridiplantae</taxon>
        <taxon>Streptophyta</taxon>
        <taxon>Embryophyta</taxon>
        <taxon>Tracheophyta</taxon>
        <taxon>Spermatophyta</taxon>
        <taxon>Magnoliopsida</taxon>
        <taxon>eudicotyledons</taxon>
        <taxon>Gunneridae</taxon>
        <taxon>Pentapetalae</taxon>
        <taxon>rosids</taxon>
        <taxon>fabids</taxon>
        <taxon>Fagales</taxon>
        <taxon>Fagaceae</taxon>
        <taxon>Fagus</taxon>
    </lineage>
</organism>
<dbReference type="RefSeq" id="YP_009941512.1">
    <property type="nucleotide sequence ID" value="NC_050960.1"/>
</dbReference>
<accession>A0A7L7TB33</accession>
<geneLocation type="mitochondrion" evidence="1"/>
<proteinExistence type="predicted"/>
<dbReference type="GeneID" id="59440716"/>